<proteinExistence type="predicted"/>
<sequence length="59" mass="6664">MVLDFSCVAETATLIDPEFNKTLFMTHGHLWGPGLHNSVDRWAPLNPGDVFLYGHTHKK</sequence>
<reference evidence="2" key="1">
    <citation type="submission" date="2016-01" db="EMBL/GenBank/DDBJ databases">
        <authorList>
            <person name="Mitreva M."/>
            <person name="Pepin K.H."/>
            <person name="Mihindukulasuriya K.A."/>
            <person name="Fulton R."/>
            <person name="Fronick C."/>
            <person name="O'Laughlin M."/>
            <person name="Miner T."/>
            <person name="Herter B."/>
            <person name="Rosa B.A."/>
            <person name="Cordes M."/>
            <person name="Tomlinson C."/>
            <person name="Wollam A."/>
            <person name="Palsikar V.B."/>
            <person name="Mardis E.R."/>
            <person name="Wilson R.K."/>
        </authorList>
    </citation>
    <scope>NUCLEOTIDE SEQUENCE [LARGE SCALE GENOMIC DNA]</scope>
    <source>
        <strain evidence="2">DNF00019</strain>
    </source>
</reference>
<dbReference type="RefSeq" id="WP_066304654.1">
    <property type="nucleotide sequence ID" value="NZ_KQ959485.1"/>
</dbReference>
<evidence type="ECO:0000313" key="1">
    <source>
        <dbReference type="EMBL" id="KXB35409.1"/>
    </source>
</evidence>
<evidence type="ECO:0000313" key="2">
    <source>
        <dbReference type="Proteomes" id="UP000070675"/>
    </source>
</evidence>
<organism evidence="1 2">
    <name type="scientific">Atopobium deltae</name>
    <dbReference type="NCBI Taxonomy" id="1393034"/>
    <lineage>
        <taxon>Bacteria</taxon>
        <taxon>Bacillati</taxon>
        <taxon>Actinomycetota</taxon>
        <taxon>Coriobacteriia</taxon>
        <taxon>Coriobacteriales</taxon>
        <taxon>Atopobiaceae</taxon>
        <taxon>Atopobium</taxon>
    </lineage>
</organism>
<evidence type="ECO:0008006" key="3">
    <source>
        <dbReference type="Google" id="ProtNLM"/>
    </source>
</evidence>
<dbReference type="PATRIC" id="fig|1393034.3.peg.274"/>
<dbReference type="STRING" id="1393034.HMPREF3192_00280"/>
<comment type="caution">
    <text evidence="1">The sequence shown here is derived from an EMBL/GenBank/DDBJ whole genome shotgun (WGS) entry which is preliminary data.</text>
</comment>
<dbReference type="Gene3D" id="3.60.21.10">
    <property type="match status" value="1"/>
</dbReference>
<protein>
    <recommendedName>
        <fullName evidence="3">Calcineurin-like phosphoesterase domain-containing protein</fullName>
    </recommendedName>
</protein>
<dbReference type="SUPFAM" id="SSF56300">
    <property type="entry name" value="Metallo-dependent phosphatases"/>
    <property type="match status" value="1"/>
</dbReference>
<gene>
    <name evidence="1" type="ORF">HMPREF3192_00280</name>
</gene>
<dbReference type="Proteomes" id="UP000070675">
    <property type="component" value="Unassembled WGS sequence"/>
</dbReference>
<dbReference type="AlphaFoldDB" id="A0A133XWV2"/>
<name>A0A133XWV2_9ACTN</name>
<dbReference type="EMBL" id="LSCR01000003">
    <property type="protein sequence ID" value="KXB35409.1"/>
    <property type="molecule type" value="Genomic_DNA"/>
</dbReference>
<dbReference type="InterPro" id="IPR029052">
    <property type="entry name" value="Metallo-depent_PP-like"/>
</dbReference>
<keyword evidence="2" id="KW-1185">Reference proteome</keyword>
<accession>A0A133XWV2</accession>